<name>A0A9D1W9J9_9SPHI</name>
<feature type="coiled-coil region" evidence="2">
    <location>
        <begin position="256"/>
        <end position="283"/>
    </location>
</feature>
<keyword evidence="2" id="KW-0175">Coiled coil</keyword>
<evidence type="ECO:0000256" key="3">
    <source>
        <dbReference type="SAM" id="SignalP"/>
    </source>
</evidence>
<dbReference type="SUPFAM" id="SSF103088">
    <property type="entry name" value="OmpA-like"/>
    <property type="match status" value="1"/>
</dbReference>
<keyword evidence="1" id="KW-0472">Membrane</keyword>
<keyword evidence="3" id="KW-0732">Signal</keyword>
<dbReference type="Proteomes" id="UP000824156">
    <property type="component" value="Unassembled WGS sequence"/>
</dbReference>
<feature type="domain" description="OmpA-like" evidence="4">
    <location>
        <begin position="290"/>
        <end position="403"/>
    </location>
</feature>
<proteinExistence type="predicted"/>
<dbReference type="AlphaFoldDB" id="A0A9D1W9J9"/>
<evidence type="ECO:0000256" key="1">
    <source>
        <dbReference type="PROSITE-ProRule" id="PRU00473"/>
    </source>
</evidence>
<organism evidence="5 6">
    <name type="scientific">Candidatus Sphingobacterium stercoripullorum</name>
    <dbReference type="NCBI Taxonomy" id="2838759"/>
    <lineage>
        <taxon>Bacteria</taxon>
        <taxon>Pseudomonadati</taxon>
        <taxon>Bacteroidota</taxon>
        <taxon>Sphingobacteriia</taxon>
        <taxon>Sphingobacteriales</taxon>
        <taxon>Sphingobacteriaceae</taxon>
        <taxon>Sphingobacterium</taxon>
    </lineage>
</organism>
<sequence length="403" mass="44916">MRKLVTSVLVTCAFGTAIAQTSSTKVDSVIVHGEDKYKVETNHFFDNWIVGGGAGVQMYFGDHNRQMRFKDQLSPAYNVYFGKWFSPGIGVRLGASGLKFKGVTQNGSHSTGTKYEHTSWDEHRLYNQEVEYYHIHSDVLFNLSNIFAGYREDRFYTISPYVGLGWMFTKNEPKTNEVAANAGLLNTFRLSKVVDLTLDIRGAYVNDRFDGEIGGRYGEGLLSTTLGLAFKLPKQGWDRASSTLVKEVDQASYDELNKLKGRVDELLADNDLLRKQLADAKNNEVTDVIVEKNIVVAPILVTFKINKSELSNAARVNLGFLAQAIKDGDSSVVYKVTGYADKGTGTPTINDRLSRERADAVYDCLVNEFGVSPSQLEKHYEGGVDNMYYNDPRVSRAVITIAK</sequence>
<evidence type="ECO:0000256" key="2">
    <source>
        <dbReference type="SAM" id="Coils"/>
    </source>
</evidence>
<evidence type="ECO:0000313" key="5">
    <source>
        <dbReference type="EMBL" id="HIX54930.1"/>
    </source>
</evidence>
<dbReference type="PROSITE" id="PS51123">
    <property type="entry name" value="OMPA_2"/>
    <property type="match status" value="1"/>
</dbReference>
<dbReference type="GO" id="GO:0016020">
    <property type="term" value="C:membrane"/>
    <property type="evidence" value="ECO:0007669"/>
    <property type="project" value="UniProtKB-UniRule"/>
</dbReference>
<dbReference type="InterPro" id="IPR036737">
    <property type="entry name" value="OmpA-like_sf"/>
</dbReference>
<reference evidence="5" key="2">
    <citation type="submission" date="2021-04" db="EMBL/GenBank/DDBJ databases">
        <authorList>
            <person name="Gilroy R."/>
        </authorList>
    </citation>
    <scope>NUCLEOTIDE SEQUENCE</scope>
    <source>
        <strain evidence="5">1719</strain>
    </source>
</reference>
<reference evidence="5" key="1">
    <citation type="journal article" date="2021" name="PeerJ">
        <title>Extensive microbial diversity within the chicken gut microbiome revealed by metagenomics and culture.</title>
        <authorList>
            <person name="Gilroy R."/>
            <person name="Ravi A."/>
            <person name="Getino M."/>
            <person name="Pursley I."/>
            <person name="Horton D.L."/>
            <person name="Alikhan N.F."/>
            <person name="Baker D."/>
            <person name="Gharbi K."/>
            <person name="Hall N."/>
            <person name="Watson M."/>
            <person name="Adriaenssens E.M."/>
            <person name="Foster-Nyarko E."/>
            <person name="Jarju S."/>
            <person name="Secka A."/>
            <person name="Antonio M."/>
            <person name="Oren A."/>
            <person name="Chaudhuri R.R."/>
            <person name="La Ragione R."/>
            <person name="Hildebrand F."/>
            <person name="Pallen M.J."/>
        </authorList>
    </citation>
    <scope>NUCLEOTIDE SEQUENCE</scope>
    <source>
        <strain evidence="5">1719</strain>
    </source>
</reference>
<dbReference type="PANTHER" id="PTHR30329:SF21">
    <property type="entry name" value="LIPOPROTEIN YIAD-RELATED"/>
    <property type="match status" value="1"/>
</dbReference>
<feature type="chain" id="PRO_5038537862" evidence="3">
    <location>
        <begin position="20"/>
        <end position="403"/>
    </location>
</feature>
<dbReference type="PANTHER" id="PTHR30329">
    <property type="entry name" value="STATOR ELEMENT OF FLAGELLAR MOTOR COMPLEX"/>
    <property type="match status" value="1"/>
</dbReference>
<dbReference type="EMBL" id="DXEZ01000220">
    <property type="protein sequence ID" value="HIX54930.1"/>
    <property type="molecule type" value="Genomic_DNA"/>
</dbReference>
<dbReference type="Gene3D" id="3.30.1330.60">
    <property type="entry name" value="OmpA-like domain"/>
    <property type="match status" value="1"/>
</dbReference>
<evidence type="ECO:0000313" key="6">
    <source>
        <dbReference type="Proteomes" id="UP000824156"/>
    </source>
</evidence>
<feature type="signal peptide" evidence="3">
    <location>
        <begin position="1"/>
        <end position="19"/>
    </location>
</feature>
<gene>
    <name evidence="5" type="ORF">H9853_07885</name>
</gene>
<comment type="caution">
    <text evidence="5">The sequence shown here is derived from an EMBL/GenBank/DDBJ whole genome shotgun (WGS) entry which is preliminary data.</text>
</comment>
<protein>
    <submittedName>
        <fullName evidence="5">OmpA family protein</fullName>
    </submittedName>
</protein>
<evidence type="ECO:0000259" key="4">
    <source>
        <dbReference type="PROSITE" id="PS51123"/>
    </source>
</evidence>
<dbReference type="InterPro" id="IPR050330">
    <property type="entry name" value="Bact_OuterMem_StrucFunc"/>
</dbReference>
<dbReference type="Pfam" id="PF00691">
    <property type="entry name" value="OmpA"/>
    <property type="match status" value="1"/>
</dbReference>
<accession>A0A9D1W9J9</accession>
<dbReference type="InterPro" id="IPR006665">
    <property type="entry name" value="OmpA-like"/>
</dbReference>